<proteinExistence type="predicted"/>
<keyword evidence="2" id="KW-1185">Reference proteome</keyword>
<gene>
    <name evidence="1" type="ORF">GCM10023188_38420</name>
</gene>
<reference evidence="2" key="1">
    <citation type="journal article" date="2019" name="Int. J. Syst. Evol. Microbiol.">
        <title>The Global Catalogue of Microorganisms (GCM) 10K type strain sequencing project: providing services to taxonomists for standard genome sequencing and annotation.</title>
        <authorList>
            <consortium name="The Broad Institute Genomics Platform"/>
            <consortium name="The Broad Institute Genome Sequencing Center for Infectious Disease"/>
            <person name="Wu L."/>
            <person name="Ma J."/>
        </authorList>
    </citation>
    <scope>NUCLEOTIDE SEQUENCE [LARGE SCALE GENOMIC DNA]</scope>
    <source>
        <strain evidence="2">JCM 17926</strain>
    </source>
</reference>
<dbReference type="RefSeq" id="WP_345161362.1">
    <property type="nucleotide sequence ID" value="NZ_BAABHC010000029.1"/>
</dbReference>
<name>A0ABP8M2P4_9BACT</name>
<dbReference type="Proteomes" id="UP001500552">
    <property type="component" value="Unassembled WGS sequence"/>
</dbReference>
<evidence type="ECO:0000313" key="2">
    <source>
        <dbReference type="Proteomes" id="UP001500552"/>
    </source>
</evidence>
<dbReference type="EMBL" id="BAABHC010000029">
    <property type="protein sequence ID" value="GAA4440753.1"/>
    <property type="molecule type" value="Genomic_DNA"/>
</dbReference>
<evidence type="ECO:0000313" key="1">
    <source>
        <dbReference type="EMBL" id="GAA4440753.1"/>
    </source>
</evidence>
<dbReference type="Pfam" id="PF11964">
    <property type="entry name" value="SpoIIAA-like"/>
    <property type="match status" value="1"/>
</dbReference>
<protein>
    <recommendedName>
        <fullName evidence="3">SpoIIAA-like</fullName>
    </recommendedName>
</protein>
<evidence type="ECO:0008006" key="3">
    <source>
        <dbReference type="Google" id="ProtNLM"/>
    </source>
</evidence>
<organism evidence="1 2">
    <name type="scientific">Pontibacter saemangeumensis</name>
    <dbReference type="NCBI Taxonomy" id="1084525"/>
    <lineage>
        <taxon>Bacteria</taxon>
        <taxon>Pseudomonadati</taxon>
        <taxon>Bacteroidota</taxon>
        <taxon>Cytophagia</taxon>
        <taxon>Cytophagales</taxon>
        <taxon>Hymenobacteraceae</taxon>
        <taxon>Pontibacter</taxon>
    </lineage>
</organism>
<comment type="caution">
    <text evidence="1">The sequence shown here is derived from an EMBL/GenBank/DDBJ whole genome shotgun (WGS) entry which is preliminary data.</text>
</comment>
<dbReference type="InterPro" id="IPR021866">
    <property type="entry name" value="SpoIIAA-like"/>
</dbReference>
<accession>A0ABP8M2P4</accession>
<sequence>MAPVVPDYDKQVAAWPAPVQLTHLEGDLYATLIYHKGYIEAKWSGHINADDVVTAAQVYLALLEKTPVPSLLNDKTNASGDWSEANDWLEFEWMPQAIRSGLRCLAHVYSSNMFSRLSARDLFQRLTPSINMQNFSDREAAEAWLLSYSTADGTA</sequence>